<gene>
    <name evidence="2" type="ORF">DCMF_28935</name>
</gene>
<accession>A0A3G1L0U6</accession>
<protein>
    <submittedName>
        <fullName evidence="2">Uncharacterized protein</fullName>
    </submittedName>
</protein>
<keyword evidence="1" id="KW-0472">Membrane</keyword>
<feature type="transmembrane region" description="Helical" evidence="1">
    <location>
        <begin position="7"/>
        <end position="30"/>
    </location>
</feature>
<evidence type="ECO:0000256" key="1">
    <source>
        <dbReference type="SAM" id="Phobius"/>
    </source>
</evidence>
<proteinExistence type="predicted"/>
<sequence>MLELIFLAVFAFLMFFLTKTVIWVLLYLVVYRMIAITAYILLGGVINLDAPALFIISRVIFFLLTLKIGNRIWQLAKRYKVVNVIVVILFVWLIYSMIVSPPQHYYYDQTPDRNLINNYI</sequence>
<name>A0A3G1L0U6_FORW1</name>
<evidence type="ECO:0000313" key="3">
    <source>
        <dbReference type="Proteomes" id="UP000323521"/>
    </source>
</evidence>
<dbReference type="Proteomes" id="UP000323521">
    <property type="component" value="Chromosome"/>
</dbReference>
<keyword evidence="3" id="KW-1185">Reference proteome</keyword>
<feature type="transmembrane region" description="Helical" evidence="1">
    <location>
        <begin position="50"/>
        <end position="69"/>
    </location>
</feature>
<feature type="transmembrane region" description="Helical" evidence="1">
    <location>
        <begin position="81"/>
        <end position="98"/>
    </location>
</feature>
<organism evidence="2 3">
    <name type="scientific">Formimonas warabiya</name>
    <dbReference type="NCBI Taxonomy" id="1761012"/>
    <lineage>
        <taxon>Bacteria</taxon>
        <taxon>Bacillati</taxon>
        <taxon>Bacillota</taxon>
        <taxon>Clostridia</taxon>
        <taxon>Eubacteriales</taxon>
        <taxon>Peptococcaceae</taxon>
        <taxon>Candidatus Formimonas</taxon>
    </lineage>
</organism>
<reference evidence="2 3" key="1">
    <citation type="submission" date="2016-10" db="EMBL/GenBank/DDBJ databases">
        <title>Complete Genome Sequence of Peptococcaceae strain DCMF.</title>
        <authorList>
            <person name="Edwards R.J."/>
            <person name="Holland S.I."/>
            <person name="Deshpande N.P."/>
            <person name="Wong Y.K."/>
            <person name="Ertan H."/>
            <person name="Manefield M."/>
            <person name="Russell T.L."/>
            <person name="Lee M.J."/>
        </authorList>
    </citation>
    <scope>NUCLEOTIDE SEQUENCE [LARGE SCALE GENOMIC DNA]</scope>
    <source>
        <strain evidence="2 3">DCMF</strain>
    </source>
</reference>
<dbReference type="AlphaFoldDB" id="A0A3G1L0U6"/>
<keyword evidence="1" id="KW-0812">Transmembrane</keyword>
<evidence type="ECO:0000313" key="2">
    <source>
        <dbReference type="EMBL" id="ATW28249.1"/>
    </source>
</evidence>
<dbReference type="EMBL" id="CP017634">
    <property type="protein sequence ID" value="ATW28249.1"/>
    <property type="molecule type" value="Genomic_DNA"/>
</dbReference>
<dbReference type="KEGG" id="fwa:DCMF_28935"/>
<dbReference type="RefSeq" id="WP_148137661.1">
    <property type="nucleotide sequence ID" value="NZ_CP017634.1"/>
</dbReference>
<keyword evidence="1" id="KW-1133">Transmembrane helix</keyword>